<dbReference type="Pfam" id="PF13444">
    <property type="entry name" value="Acetyltransf_5"/>
    <property type="match status" value="1"/>
</dbReference>
<evidence type="ECO:0000256" key="8">
    <source>
        <dbReference type="ARBA" id="ARBA00039866"/>
    </source>
</evidence>
<evidence type="ECO:0000256" key="3">
    <source>
        <dbReference type="ARBA" id="ARBA00022679"/>
    </source>
</evidence>
<keyword evidence="5" id="KW-0012">Acyltransferase</keyword>
<dbReference type="EC" id="2.3.2.30" evidence="7"/>
<evidence type="ECO:0000313" key="11">
    <source>
        <dbReference type="EMBL" id="NIK88155.1"/>
    </source>
</evidence>
<comment type="similarity">
    <text evidence="6">Belongs to the acetyltransferase family. OlsB subfamily.</text>
</comment>
<evidence type="ECO:0000256" key="5">
    <source>
        <dbReference type="ARBA" id="ARBA00023315"/>
    </source>
</evidence>
<accession>A0A846MY59</accession>
<keyword evidence="3" id="KW-0808">Transferase</keyword>
<dbReference type="SUPFAM" id="SSF55729">
    <property type="entry name" value="Acyl-CoA N-acyltransferases (Nat)"/>
    <property type="match status" value="1"/>
</dbReference>
<comment type="function">
    <text evidence="9">Catalyzes the first step in the biosynthesis of ornithine lipids, which are phosphorus-free membrane lipids. Catalyzes the 3-hydroxyacyl-acyl carrier protein-dependent acylation of ornithine to form lyso-ornithine lipid (LOL).</text>
</comment>
<sequence>MVNIHEPGPLEGRITQWPVLAASGVLEVRLAETDSEVEAAQRLRYRVFYEEMAAVPSPEMREARRDFDHFDEVCDHLLVVDRSVIDDEGQPAVVGTYRLMRDVDAARAGGFYTESEYDISGMLKGVAEGTKLLELGRSCVLKEYRARPGAMQLLWRGLMVYNTRFAIDLMFGCASFAGTDPKTLALPLSYLYHFHLAPQEMRVKANPKLHVEMNLMAKDAIDPKEALRALPPLIKGYIRAGAYIGDGAVVDKQFGTTDVFIFFPVSKMDDRYRSRFEMKQ</sequence>
<dbReference type="PANTHER" id="PTHR37323">
    <property type="entry name" value="GCN5-RELATED N-ACETYLTRANSFERASE"/>
    <property type="match status" value="1"/>
</dbReference>
<comment type="caution">
    <text evidence="11">The sequence shown here is derived from an EMBL/GenBank/DDBJ whole genome shotgun (WGS) entry which is preliminary data.</text>
</comment>
<comment type="catalytic activity">
    <reaction evidence="10">
        <text>a (3R)-hydroxyacyl-[ACP] + L-ornithine = a lyso-ornithine lipid + holo-[ACP] + H(+)</text>
        <dbReference type="Rhea" id="RHEA:20633"/>
        <dbReference type="Rhea" id="RHEA-COMP:9685"/>
        <dbReference type="Rhea" id="RHEA-COMP:9945"/>
        <dbReference type="ChEBI" id="CHEBI:15378"/>
        <dbReference type="ChEBI" id="CHEBI:46911"/>
        <dbReference type="ChEBI" id="CHEBI:64479"/>
        <dbReference type="ChEBI" id="CHEBI:78827"/>
        <dbReference type="ChEBI" id="CHEBI:138482"/>
        <dbReference type="EC" id="2.3.2.30"/>
    </reaction>
    <physiologicalReaction direction="left-to-right" evidence="10">
        <dbReference type="Rhea" id="RHEA:20634"/>
    </physiologicalReaction>
</comment>
<protein>
    <recommendedName>
        <fullName evidence="8">L-ornithine N(alpha)-acyltransferase</fullName>
        <ecNumber evidence="7">2.3.2.30</ecNumber>
    </recommendedName>
</protein>
<evidence type="ECO:0000256" key="10">
    <source>
        <dbReference type="ARBA" id="ARBA00047785"/>
    </source>
</evidence>
<reference evidence="11 12" key="1">
    <citation type="submission" date="2020-03" db="EMBL/GenBank/DDBJ databases">
        <title>Genomic Encyclopedia of Type Strains, Phase IV (KMG-IV): sequencing the most valuable type-strain genomes for metagenomic binning, comparative biology and taxonomic classification.</title>
        <authorList>
            <person name="Goeker M."/>
        </authorList>
    </citation>
    <scope>NUCLEOTIDE SEQUENCE [LARGE SCALE GENOMIC DNA]</scope>
    <source>
        <strain evidence="11 12">DSM 19867</strain>
    </source>
</reference>
<keyword evidence="4" id="KW-0443">Lipid metabolism</keyword>
<dbReference type="Proteomes" id="UP000570514">
    <property type="component" value="Unassembled WGS sequence"/>
</dbReference>
<dbReference type="GO" id="GO:0043810">
    <property type="term" value="F:ornithine-acyl [acyl carrier protein] N-acyltransferase activity"/>
    <property type="evidence" value="ECO:0007669"/>
    <property type="project" value="UniProtKB-EC"/>
</dbReference>
<dbReference type="InterPro" id="IPR016181">
    <property type="entry name" value="Acyl_CoA_acyltransferase"/>
</dbReference>
<dbReference type="Gene3D" id="3.40.630.30">
    <property type="match status" value="1"/>
</dbReference>
<evidence type="ECO:0000313" key="12">
    <source>
        <dbReference type="Proteomes" id="UP000570514"/>
    </source>
</evidence>
<organism evidence="11 12">
    <name type="scientific">Rhizomicrobium palustre</name>
    <dbReference type="NCBI Taxonomy" id="189966"/>
    <lineage>
        <taxon>Bacteria</taxon>
        <taxon>Pseudomonadati</taxon>
        <taxon>Pseudomonadota</taxon>
        <taxon>Alphaproteobacteria</taxon>
        <taxon>Micropepsales</taxon>
        <taxon>Micropepsaceae</taxon>
        <taxon>Rhizomicrobium</taxon>
    </lineage>
</organism>
<gene>
    <name evidence="11" type="ORF">FHS83_001473</name>
</gene>
<evidence type="ECO:0000256" key="7">
    <source>
        <dbReference type="ARBA" id="ARBA00039058"/>
    </source>
</evidence>
<comment type="pathway">
    <text evidence="1">Lipid metabolism.</text>
</comment>
<dbReference type="InterPro" id="IPR052351">
    <property type="entry name" value="Ornithine_N-alpha-AT"/>
</dbReference>
<name>A0A846MY59_9PROT</name>
<proteinExistence type="inferred from homology"/>
<dbReference type="AlphaFoldDB" id="A0A846MY59"/>
<dbReference type="RefSeq" id="WP_167082348.1">
    <property type="nucleotide sequence ID" value="NZ_BAAADC010000001.1"/>
</dbReference>
<keyword evidence="2" id="KW-0444">Lipid biosynthesis</keyword>
<evidence type="ECO:0000256" key="9">
    <source>
        <dbReference type="ARBA" id="ARBA00045724"/>
    </source>
</evidence>
<evidence type="ECO:0000256" key="1">
    <source>
        <dbReference type="ARBA" id="ARBA00005189"/>
    </source>
</evidence>
<dbReference type="GO" id="GO:0006629">
    <property type="term" value="P:lipid metabolic process"/>
    <property type="evidence" value="ECO:0007669"/>
    <property type="project" value="UniProtKB-KW"/>
</dbReference>
<evidence type="ECO:0000256" key="4">
    <source>
        <dbReference type="ARBA" id="ARBA00023098"/>
    </source>
</evidence>
<dbReference type="EMBL" id="JAASRM010000001">
    <property type="protein sequence ID" value="NIK88155.1"/>
    <property type="molecule type" value="Genomic_DNA"/>
</dbReference>
<evidence type="ECO:0000256" key="6">
    <source>
        <dbReference type="ARBA" id="ARBA00038095"/>
    </source>
</evidence>
<evidence type="ECO:0000256" key="2">
    <source>
        <dbReference type="ARBA" id="ARBA00022516"/>
    </source>
</evidence>
<keyword evidence="12" id="KW-1185">Reference proteome</keyword>
<dbReference type="PANTHER" id="PTHR37323:SF1">
    <property type="entry name" value="L-ORNITHINE N(ALPHA)-ACYLTRANSFERASE"/>
    <property type="match status" value="1"/>
</dbReference>